<proteinExistence type="predicted"/>
<keyword evidence="3" id="KW-1185">Reference proteome</keyword>
<feature type="region of interest" description="Disordered" evidence="1">
    <location>
        <begin position="83"/>
        <end position="145"/>
    </location>
</feature>
<reference evidence="2 3" key="1">
    <citation type="submission" date="2016-01" db="EMBL/GenBank/DDBJ databases">
        <title>Genome sequence of the acidophilic iron oxidising Ferrovum strain Z-31.</title>
        <authorList>
            <person name="Poehlein A."/>
            <person name="Ullrich S.R."/>
            <person name="Schloemann M."/>
            <person name="Muehling M."/>
            <person name="Daniel R."/>
        </authorList>
    </citation>
    <scope>NUCLEOTIDE SEQUENCE [LARGE SCALE GENOMIC DNA]</scope>
    <source>
        <strain evidence="2 3">Z-31</strain>
    </source>
</reference>
<evidence type="ECO:0000256" key="1">
    <source>
        <dbReference type="SAM" id="MobiDB-lite"/>
    </source>
</evidence>
<dbReference type="AlphaFoldDB" id="A0A149VY82"/>
<protein>
    <submittedName>
        <fullName evidence="2">Uncharacterized protein</fullName>
    </submittedName>
</protein>
<feature type="compositionally biased region" description="Basic and acidic residues" evidence="1">
    <location>
        <begin position="96"/>
        <end position="116"/>
    </location>
</feature>
<feature type="compositionally biased region" description="Basic residues" evidence="1">
    <location>
        <begin position="126"/>
        <end position="136"/>
    </location>
</feature>
<name>A0A149VY82_9PROT</name>
<organism evidence="2 3">
    <name type="scientific">Ferrovum myxofaciens</name>
    <dbReference type="NCBI Taxonomy" id="416213"/>
    <lineage>
        <taxon>Bacteria</taxon>
        <taxon>Pseudomonadati</taxon>
        <taxon>Pseudomonadota</taxon>
        <taxon>Betaproteobacteria</taxon>
        <taxon>Ferrovales</taxon>
        <taxon>Ferrovaceae</taxon>
        <taxon>Ferrovum</taxon>
    </lineage>
</organism>
<evidence type="ECO:0000313" key="3">
    <source>
        <dbReference type="Proteomes" id="UP000075653"/>
    </source>
</evidence>
<dbReference type="Proteomes" id="UP000075653">
    <property type="component" value="Unassembled WGS sequence"/>
</dbReference>
<sequence>MVAYRIDLGVDFRQGATGVIIQTQGSGDDGCSHQTVGRKVIDALRLGNSSFQGLGNESRHGLGIGPIVTGGNSDHRILGLRILAHRQPEQRPQPQHQDDQVDHRGQYRSAQEEIRKTHGIPLLFLRGRRRRKGRCSRRTERDGHA</sequence>
<dbReference type="EMBL" id="LRRD01000021">
    <property type="protein sequence ID" value="KXW58185.1"/>
    <property type="molecule type" value="Genomic_DNA"/>
</dbReference>
<gene>
    <name evidence="2" type="ORF">FEMY_12500</name>
</gene>
<accession>A0A149VY82</accession>
<evidence type="ECO:0000313" key="2">
    <source>
        <dbReference type="EMBL" id="KXW58185.1"/>
    </source>
</evidence>
<comment type="caution">
    <text evidence="2">The sequence shown here is derived from an EMBL/GenBank/DDBJ whole genome shotgun (WGS) entry which is preliminary data.</text>
</comment>